<gene>
    <name evidence="2" type="ORF">Pfl04_05530</name>
</gene>
<dbReference type="InterPro" id="IPR001509">
    <property type="entry name" value="Epimerase_deHydtase"/>
</dbReference>
<dbReference type="RefSeq" id="WP_168072417.1">
    <property type="nucleotide sequence ID" value="NZ_BAAAQJ010000008.1"/>
</dbReference>
<sequence>MSLHVVVGAGPIGTGVATLLADQGERVRLVTRSGSGPEHPAIERVAADAADATRLRELTSGAAALYNCANPTYTRWLSDWPPLAAALLSAAEASGAVLATTSNLYGYGPVSGPMTEETPLAATGRKGRVRGKMWQDALAAHNAGRVRVTEVRASDYVGAGAQSVLTLAVVPALAAGRTARVPADIDLPHSFTYTGDTARMLITAARDERAWGRAWHVPTNPPVTIRELAQRYFRLAGQPNAKVTGIPRWLPRMIAPFVPMVRELVEMDYQFYAPFELDSSAATRTFGLVATDLDTALSEVARAARS</sequence>
<dbReference type="Proteomes" id="UP000653674">
    <property type="component" value="Unassembled WGS sequence"/>
</dbReference>
<dbReference type="AlphaFoldDB" id="A0A8J3LIW7"/>
<evidence type="ECO:0000313" key="2">
    <source>
        <dbReference type="EMBL" id="GIG72149.1"/>
    </source>
</evidence>
<accession>A0A8J3LIW7</accession>
<keyword evidence="3" id="KW-1185">Reference proteome</keyword>
<evidence type="ECO:0000313" key="3">
    <source>
        <dbReference type="Proteomes" id="UP000653674"/>
    </source>
</evidence>
<dbReference type="Gene3D" id="3.40.50.720">
    <property type="entry name" value="NAD(P)-binding Rossmann-like Domain"/>
    <property type="match status" value="1"/>
</dbReference>
<organism evidence="2 3">
    <name type="scientific">Planosporangium flavigriseum</name>
    <dbReference type="NCBI Taxonomy" id="373681"/>
    <lineage>
        <taxon>Bacteria</taxon>
        <taxon>Bacillati</taxon>
        <taxon>Actinomycetota</taxon>
        <taxon>Actinomycetes</taxon>
        <taxon>Micromonosporales</taxon>
        <taxon>Micromonosporaceae</taxon>
        <taxon>Planosporangium</taxon>
    </lineage>
</organism>
<name>A0A8J3LIW7_9ACTN</name>
<dbReference type="InterPro" id="IPR036291">
    <property type="entry name" value="NAD(P)-bd_dom_sf"/>
</dbReference>
<dbReference type="SUPFAM" id="SSF51735">
    <property type="entry name" value="NAD(P)-binding Rossmann-fold domains"/>
    <property type="match status" value="1"/>
</dbReference>
<dbReference type="EMBL" id="BONU01000003">
    <property type="protein sequence ID" value="GIG72149.1"/>
    <property type="molecule type" value="Genomic_DNA"/>
</dbReference>
<protein>
    <submittedName>
        <fullName evidence="2">NAD-dependent epimerase</fullName>
    </submittedName>
</protein>
<feature type="domain" description="NAD-dependent epimerase/dehydratase" evidence="1">
    <location>
        <begin position="6"/>
        <end position="208"/>
    </location>
</feature>
<proteinExistence type="predicted"/>
<reference evidence="2" key="1">
    <citation type="submission" date="2021-01" db="EMBL/GenBank/DDBJ databases">
        <title>Whole genome shotgun sequence of Planosporangium flavigriseum NBRC 105377.</title>
        <authorList>
            <person name="Komaki H."/>
            <person name="Tamura T."/>
        </authorList>
    </citation>
    <scope>NUCLEOTIDE SEQUENCE</scope>
    <source>
        <strain evidence="2">NBRC 105377</strain>
    </source>
</reference>
<dbReference type="Pfam" id="PF01370">
    <property type="entry name" value="Epimerase"/>
    <property type="match status" value="1"/>
</dbReference>
<comment type="caution">
    <text evidence="2">The sequence shown here is derived from an EMBL/GenBank/DDBJ whole genome shotgun (WGS) entry which is preliminary data.</text>
</comment>
<evidence type="ECO:0000259" key="1">
    <source>
        <dbReference type="Pfam" id="PF01370"/>
    </source>
</evidence>